<dbReference type="AlphaFoldDB" id="A0A0D7A317"/>
<evidence type="ECO:0000256" key="4">
    <source>
        <dbReference type="PIRSR" id="PIRSR015582-1"/>
    </source>
</evidence>
<feature type="binding site" evidence="5">
    <location>
        <position position="156"/>
    </location>
    <ligand>
        <name>Mg(2+)</name>
        <dbReference type="ChEBI" id="CHEBI:18420"/>
    </ligand>
</feature>
<feature type="domain" description="HpcH/HpaI aldolase/citrate lyase" evidence="6">
    <location>
        <begin position="36"/>
        <end position="265"/>
    </location>
</feature>
<name>A0A0D7A317_9AGAR</name>
<dbReference type="PANTHER" id="PTHR32308:SF0">
    <property type="entry name" value="HPCH_HPAI ALDOLASE_CITRATE LYASE DOMAIN-CONTAINING PROTEIN"/>
    <property type="match status" value="1"/>
</dbReference>
<gene>
    <name evidence="7" type="ORF">FISHEDRAFT_61632</name>
</gene>
<organism evidence="7 8">
    <name type="scientific">Fistulina hepatica ATCC 64428</name>
    <dbReference type="NCBI Taxonomy" id="1128425"/>
    <lineage>
        <taxon>Eukaryota</taxon>
        <taxon>Fungi</taxon>
        <taxon>Dikarya</taxon>
        <taxon>Basidiomycota</taxon>
        <taxon>Agaricomycotina</taxon>
        <taxon>Agaricomycetes</taxon>
        <taxon>Agaricomycetidae</taxon>
        <taxon>Agaricales</taxon>
        <taxon>Fistulinaceae</taxon>
        <taxon>Fistulina</taxon>
    </lineage>
</organism>
<dbReference type="Gene3D" id="3.20.20.60">
    <property type="entry name" value="Phosphoenolpyruvate-binding domains"/>
    <property type="match status" value="1"/>
</dbReference>
<keyword evidence="7" id="KW-0456">Lyase</keyword>
<comment type="cofactor">
    <cofactor evidence="1">
        <name>Mg(2+)</name>
        <dbReference type="ChEBI" id="CHEBI:18420"/>
    </cofactor>
</comment>
<dbReference type="Proteomes" id="UP000054144">
    <property type="component" value="Unassembled WGS sequence"/>
</dbReference>
<evidence type="ECO:0000313" key="8">
    <source>
        <dbReference type="Proteomes" id="UP000054144"/>
    </source>
</evidence>
<dbReference type="PANTHER" id="PTHR32308">
    <property type="entry name" value="LYASE BETA SUBUNIT, PUTATIVE (AFU_ORTHOLOGUE AFUA_4G13030)-RELATED"/>
    <property type="match status" value="1"/>
</dbReference>
<evidence type="ECO:0000259" key="6">
    <source>
        <dbReference type="Pfam" id="PF03328"/>
    </source>
</evidence>
<dbReference type="GO" id="GO:0016829">
    <property type="term" value="F:lyase activity"/>
    <property type="evidence" value="ECO:0007669"/>
    <property type="project" value="UniProtKB-KW"/>
</dbReference>
<evidence type="ECO:0000313" key="7">
    <source>
        <dbReference type="EMBL" id="KIY44774.1"/>
    </source>
</evidence>
<keyword evidence="2 5" id="KW-0479">Metal-binding</keyword>
<dbReference type="InterPro" id="IPR005000">
    <property type="entry name" value="Aldolase/citrate-lyase_domain"/>
</dbReference>
<reference evidence="7 8" key="1">
    <citation type="journal article" date="2015" name="Fungal Genet. Biol.">
        <title>Evolution of novel wood decay mechanisms in Agaricales revealed by the genome sequences of Fistulina hepatica and Cylindrobasidium torrendii.</title>
        <authorList>
            <person name="Floudas D."/>
            <person name="Held B.W."/>
            <person name="Riley R."/>
            <person name="Nagy L.G."/>
            <person name="Koehler G."/>
            <person name="Ransdell A.S."/>
            <person name="Younus H."/>
            <person name="Chow J."/>
            <person name="Chiniquy J."/>
            <person name="Lipzen A."/>
            <person name="Tritt A."/>
            <person name="Sun H."/>
            <person name="Haridas S."/>
            <person name="LaButti K."/>
            <person name="Ohm R.A."/>
            <person name="Kues U."/>
            <person name="Blanchette R.A."/>
            <person name="Grigoriev I.V."/>
            <person name="Minto R.E."/>
            <person name="Hibbett D.S."/>
        </authorList>
    </citation>
    <scope>NUCLEOTIDE SEQUENCE [LARGE SCALE GENOMIC DNA]</scope>
    <source>
        <strain evidence="7 8">ATCC 64428</strain>
    </source>
</reference>
<dbReference type="GO" id="GO:0000287">
    <property type="term" value="F:magnesium ion binding"/>
    <property type="evidence" value="ECO:0007669"/>
    <property type="project" value="TreeGrafter"/>
</dbReference>
<evidence type="ECO:0000256" key="5">
    <source>
        <dbReference type="PIRSR" id="PIRSR015582-2"/>
    </source>
</evidence>
<accession>A0A0D7A317</accession>
<feature type="binding site" evidence="4">
    <location>
        <position position="101"/>
    </location>
    <ligand>
        <name>substrate</name>
    </ligand>
</feature>
<dbReference type="Pfam" id="PF03328">
    <property type="entry name" value="HpcH_HpaI"/>
    <property type="match status" value="1"/>
</dbReference>
<evidence type="ECO:0000256" key="1">
    <source>
        <dbReference type="ARBA" id="ARBA00001946"/>
    </source>
</evidence>
<keyword evidence="3 5" id="KW-0460">Magnesium</keyword>
<dbReference type="PIRSF" id="PIRSF015582">
    <property type="entry name" value="Cit_lyase_B"/>
    <property type="match status" value="1"/>
</dbReference>
<dbReference type="EMBL" id="KN882065">
    <property type="protein sequence ID" value="KIY44774.1"/>
    <property type="molecule type" value="Genomic_DNA"/>
</dbReference>
<evidence type="ECO:0000256" key="3">
    <source>
        <dbReference type="ARBA" id="ARBA00022842"/>
    </source>
</evidence>
<dbReference type="SUPFAM" id="SSF51621">
    <property type="entry name" value="Phosphoenolpyruvate/pyruvate domain"/>
    <property type="match status" value="1"/>
</dbReference>
<evidence type="ECO:0000256" key="2">
    <source>
        <dbReference type="ARBA" id="ARBA00022723"/>
    </source>
</evidence>
<sequence>MLLPARSCLNQLLRRFGNVGLSRSYASFSQGTTLRRSRLYIPCSSDKLISKALTSPSDMVIFDLEDSVAPSVASKRDARTRLRDFLIHHSGDLDSTRIAVRVNSVDTPFFVQDIDFIRPCTAVSTIVLPKIHSVDDLDCVVAVARDLPWALVSSVESARAQWNLGSIASWHPAVGSVSNLRLRALLRKIVMLFPAVTDCADTGIARTPSRRGLLYTRSHISIAAKVHGLEAIDMVCVNYKDEEHLKDECLDGRELGFTGKQAIHPSQVDIIQRSFVPTSAEILRAAKIIHQIETAYESKRQDGTEMGTGALGLDGEMIDAPMLKQAMKTIGIAKLAGLETPNIV</sequence>
<dbReference type="InterPro" id="IPR011206">
    <property type="entry name" value="Citrate_lyase_beta/mcl1/mcl2"/>
</dbReference>
<dbReference type="InterPro" id="IPR040442">
    <property type="entry name" value="Pyrv_kinase-like_dom_sf"/>
</dbReference>
<protein>
    <submittedName>
        <fullName evidence="7">Beta subunit of citrate lyase</fullName>
    </submittedName>
</protein>
<keyword evidence="8" id="KW-1185">Reference proteome</keyword>
<feature type="binding site" evidence="4">
    <location>
        <position position="156"/>
    </location>
    <ligand>
        <name>substrate</name>
    </ligand>
</feature>
<dbReference type="OrthoDB" id="1773at2759"/>
<proteinExistence type="predicted"/>
<dbReference type="GO" id="GO:0006107">
    <property type="term" value="P:oxaloacetate metabolic process"/>
    <property type="evidence" value="ECO:0007669"/>
    <property type="project" value="TreeGrafter"/>
</dbReference>
<dbReference type="InterPro" id="IPR015813">
    <property type="entry name" value="Pyrv/PenolPyrv_kinase-like_dom"/>
</dbReference>